<comment type="cofactor">
    <cofactor evidence="1">
        <name>Mg(2+)</name>
        <dbReference type="ChEBI" id="CHEBI:18420"/>
    </cofactor>
</comment>
<dbReference type="Pfam" id="PF10150">
    <property type="entry name" value="RNase_E_G"/>
    <property type="match status" value="1"/>
</dbReference>
<dbReference type="OrthoDB" id="9804278at2"/>
<dbReference type="AlphaFoldDB" id="A0A1M6JJE4"/>
<dbReference type="InterPro" id="IPR004659">
    <property type="entry name" value="RNase_E/G"/>
</dbReference>
<protein>
    <submittedName>
        <fullName evidence="7">Ribonuclease G</fullName>
    </submittedName>
</protein>
<dbReference type="PANTHER" id="PTHR30001:SF0">
    <property type="entry name" value="RIBONUCLEASE G"/>
    <property type="match status" value="1"/>
</dbReference>
<dbReference type="PANTHER" id="PTHR30001">
    <property type="entry name" value="RIBONUCLEASE"/>
    <property type="match status" value="1"/>
</dbReference>
<evidence type="ECO:0000256" key="3">
    <source>
        <dbReference type="ARBA" id="ARBA00022801"/>
    </source>
</evidence>
<sequence length="460" mass="53354">MYTIYVEKTAEYLRIAEINMESDISRFYISENLSEPMVGSIYLGRIENEANLMGGYYVNIGSEKSCYLPKNKAHKAFKIGENLVVEILKEQIGNKGAVCTSKITIGGNLVVVSRGKGKKLFSKKIRKKEFRESYEDFYVDKNIDLVFRKNSEKASKEEVTLEYEKLLEKFHSVLRKEKYSLNVGLIYEGPGIVGEVFSEIHQGEEYNVIVNDKTVYEVIENKLLTLPKNIKKNINLKMDEVYPLFYKYNLENMILRFGNRRICLPSGAEIVVDRKEALTVIDINSGCHHGKSNHAVNMECAEFIPKIIMSRNLSGIIIVDFINTDTQLNKEEIVRTIKNGFYMDRNKVEVKEFNELSLLNITRERRGKSLFEHLNCRFENKLCSVNLLKAEYLMFLIKNRLIFEDYEAKDNITLEIPSIYESCFPEFIHDINEYIKSCGCKVSVEYNNSIEDFRILKNIE</sequence>
<evidence type="ECO:0000259" key="6">
    <source>
        <dbReference type="Pfam" id="PF10150"/>
    </source>
</evidence>
<evidence type="ECO:0000313" key="8">
    <source>
        <dbReference type="Proteomes" id="UP000183952"/>
    </source>
</evidence>
<evidence type="ECO:0000313" key="7">
    <source>
        <dbReference type="EMBL" id="SHJ46838.1"/>
    </source>
</evidence>
<evidence type="ECO:0000256" key="5">
    <source>
        <dbReference type="ARBA" id="ARBA00022884"/>
    </source>
</evidence>
<keyword evidence="4" id="KW-0460">Magnesium</keyword>
<dbReference type="Gene3D" id="2.40.50.140">
    <property type="entry name" value="Nucleic acid-binding proteins"/>
    <property type="match status" value="1"/>
</dbReference>
<dbReference type="GO" id="GO:0016787">
    <property type="term" value="F:hydrolase activity"/>
    <property type="evidence" value="ECO:0007669"/>
    <property type="project" value="UniProtKB-KW"/>
</dbReference>
<dbReference type="InterPro" id="IPR019307">
    <property type="entry name" value="RNA-bd_AU-1/RNase_E/G"/>
</dbReference>
<keyword evidence="3" id="KW-0378">Hydrolase</keyword>
<evidence type="ECO:0000256" key="4">
    <source>
        <dbReference type="ARBA" id="ARBA00022842"/>
    </source>
</evidence>
<dbReference type="RefSeq" id="WP_072901346.1">
    <property type="nucleotide sequence ID" value="NZ_FRAD01000003.1"/>
</dbReference>
<gene>
    <name evidence="7" type="ORF">SAMN02745248_00216</name>
</gene>
<accession>A0A1M6JJE4</accession>
<dbReference type="GO" id="GO:0003723">
    <property type="term" value="F:RNA binding"/>
    <property type="evidence" value="ECO:0007669"/>
    <property type="project" value="UniProtKB-KW"/>
</dbReference>
<dbReference type="STRING" id="1121331.SAMN02745248_00216"/>
<organism evidence="7 8">
    <name type="scientific">Hathewaya proteolytica DSM 3090</name>
    <dbReference type="NCBI Taxonomy" id="1121331"/>
    <lineage>
        <taxon>Bacteria</taxon>
        <taxon>Bacillati</taxon>
        <taxon>Bacillota</taxon>
        <taxon>Clostridia</taxon>
        <taxon>Eubacteriales</taxon>
        <taxon>Clostridiaceae</taxon>
        <taxon>Hathewaya</taxon>
    </lineage>
</organism>
<dbReference type="SUPFAM" id="SSF50249">
    <property type="entry name" value="Nucleic acid-binding proteins"/>
    <property type="match status" value="1"/>
</dbReference>
<dbReference type="GO" id="GO:0005737">
    <property type="term" value="C:cytoplasm"/>
    <property type="evidence" value="ECO:0007669"/>
    <property type="project" value="TreeGrafter"/>
</dbReference>
<evidence type="ECO:0000256" key="2">
    <source>
        <dbReference type="ARBA" id="ARBA00022723"/>
    </source>
</evidence>
<evidence type="ECO:0000256" key="1">
    <source>
        <dbReference type="ARBA" id="ARBA00001946"/>
    </source>
</evidence>
<dbReference type="Proteomes" id="UP000183952">
    <property type="component" value="Unassembled WGS sequence"/>
</dbReference>
<keyword evidence="2" id="KW-0479">Metal-binding</keyword>
<name>A0A1M6JJE4_9CLOT</name>
<feature type="domain" description="RNA-binding protein AU-1/Ribonuclease E/G" evidence="6">
    <location>
        <begin position="105"/>
        <end position="365"/>
    </location>
</feature>
<dbReference type="InterPro" id="IPR012340">
    <property type="entry name" value="NA-bd_OB-fold"/>
</dbReference>
<dbReference type="GO" id="GO:0004540">
    <property type="term" value="F:RNA nuclease activity"/>
    <property type="evidence" value="ECO:0007669"/>
    <property type="project" value="InterPro"/>
</dbReference>
<proteinExistence type="predicted"/>
<dbReference type="GO" id="GO:0006364">
    <property type="term" value="P:rRNA processing"/>
    <property type="evidence" value="ECO:0007669"/>
    <property type="project" value="TreeGrafter"/>
</dbReference>
<keyword evidence="5" id="KW-0694">RNA-binding</keyword>
<keyword evidence="8" id="KW-1185">Reference proteome</keyword>
<dbReference type="GO" id="GO:0046872">
    <property type="term" value="F:metal ion binding"/>
    <property type="evidence" value="ECO:0007669"/>
    <property type="project" value="UniProtKB-KW"/>
</dbReference>
<dbReference type="EMBL" id="FRAD01000003">
    <property type="protein sequence ID" value="SHJ46838.1"/>
    <property type="molecule type" value="Genomic_DNA"/>
</dbReference>
<reference evidence="7 8" key="1">
    <citation type="submission" date="2016-11" db="EMBL/GenBank/DDBJ databases">
        <authorList>
            <person name="Jaros S."/>
            <person name="Januszkiewicz K."/>
            <person name="Wedrychowicz H."/>
        </authorList>
    </citation>
    <scope>NUCLEOTIDE SEQUENCE [LARGE SCALE GENOMIC DNA]</scope>
    <source>
        <strain evidence="7 8">DSM 3090</strain>
    </source>
</reference>